<gene>
    <name evidence="13" type="ORF">DGUA_6G009564</name>
</gene>
<evidence type="ECO:0000256" key="6">
    <source>
        <dbReference type="ARBA" id="ARBA00022989"/>
    </source>
</evidence>
<keyword evidence="4" id="KW-0963">Cytoplasm</keyword>
<evidence type="ECO:0000256" key="5">
    <source>
        <dbReference type="ARBA" id="ARBA00022692"/>
    </source>
</evidence>
<keyword evidence="14" id="KW-1185">Reference proteome</keyword>
<dbReference type="Proteomes" id="UP000268350">
    <property type="component" value="Unassembled WGS sequence"/>
</dbReference>
<feature type="transmembrane region" description="Helical" evidence="12">
    <location>
        <begin position="90"/>
        <end position="110"/>
    </location>
</feature>
<evidence type="ECO:0000256" key="9">
    <source>
        <dbReference type="ARBA" id="ARBA00035284"/>
    </source>
</evidence>
<evidence type="ECO:0000256" key="3">
    <source>
        <dbReference type="ARBA" id="ARBA00008090"/>
    </source>
</evidence>
<reference evidence="14" key="1">
    <citation type="submission" date="2018-01" db="EMBL/GenBank/DDBJ databases">
        <authorList>
            <person name="Alioto T."/>
            <person name="Alioto T."/>
        </authorList>
    </citation>
    <scope>NUCLEOTIDE SEQUENCE [LARGE SCALE GENOMIC DNA]</scope>
</reference>
<dbReference type="PANTHER" id="PTHR13551">
    <property type="entry name" value="BRAIN PROTEIN I3"/>
    <property type="match status" value="1"/>
</dbReference>
<protein>
    <recommendedName>
        <fullName evidence="9">Membrane protein BRI3</fullName>
    </recommendedName>
    <alternativeName>
        <fullName evidence="10">Brain protein I3</fullName>
    </alternativeName>
</protein>
<proteinExistence type="inferred from homology"/>
<dbReference type="InterPro" id="IPR019317">
    <property type="entry name" value="BRI3"/>
</dbReference>
<evidence type="ECO:0000256" key="7">
    <source>
        <dbReference type="ARBA" id="ARBA00023136"/>
    </source>
</evidence>
<keyword evidence="6 12" id="KW-1133">Transmembrane helix</keyword>
<dbReference type="PANTHER" id="PTHR13551:SF1">
    <property type="entry name" value="MEMBRANE PROTEIN BRI3"/>
    <property type="match status" value="1"/>
</dbReference>
<dbReference type="GO" id="GO:0005765">
    <property type="term" value="C:lysosomal membrane"/>
    <property type="evidence" value="ECO:0007669"/>
    <property type="project" value="UniProtKB-SubCell"/>
</dbReference>
<evidence type="ECO:0000256" key="2">
    <source>
        <dbReference type="ARBA" id="ARBA00004556"/>
    </source>
</evidence>
<sequence>MADPAKEAAPPSYEEVMNASSQDARLIAGVHHGLPTAPPPNMHMPTYGAFETTPVSVVIQPPQVALPTEIIVIGGCPSCRIGYLEDTFSALGLCCAIFFFPVGILCCLAMKEKRCTNCGAVF</sequence>
<dbReference type="OrthoDB" id="2564984at2759"/>
<keyword evidence="7 12" id="KW-0472">Membrane</keyword>
<evidence type="ECO:0000256" key="1">
    <source>
        <dbReference type="ARBA" id="ARBA00004155"/>
    </source>
</evidence>
<evidence type="ECO:0000256" key="12">
    <source>
        <dbReference type="SAM" id="Phobius"/>
    </source>
</evidence>
<evidence type="ECO:0000256" key="10">
    <source>
        <dbReference type="ARBA" id="ARBA00035449"/>
    </source>
</evidence>
<evidence type="ECO:0000256" key="8">
    <source>
        <dbReference type="ARBA" id="ARBA00023228"/>
    </source>
</evidence>
<keyword evidence="8" id="KW-0458">Lysosome</keyword>
<keyword evidence="5 12" id="KW-0812">Transmembrane</keyword>
<evidence type="ECO:0000313" key="14">
    <source>
        <dbReference type="Proteomes" id="UP000268350"/>
    </source>
</evidence>
<dbReference type="EMBL" id="OUUW01000012">
    <property type="protein sequence ID" value="SPP87223.1"/>
    <property type="molecule type" value="Genomic_DNA"/>
</dbReference>
<dbReference type="AlphaFoldDB" id="A0A3B0K1N3"/>
<dbReference type="OMA" id="PPMQDAR"/>
<evidence type="ECO:0000256" key="11">
    <source>
        <dbReference type="ARBA" id="ARBA00046593"/>
    </source>
</evidence>
<dbReference type="GO" id="GO:0048471">
    <property type="term" value="C:perinuclear region of cytoplasm"/>
    <property type="evidence" value="ECO:0007669"/>
    <property type="project" value="UniProtKB-SubCell"/>
</dbReference>
<accession>A0A3B0K1N3</accession>
<name>A0A3B0K1N3_DROGU</name>
<evidence type="ECO:0000256" key="4">
    <source>
        <dbReference type="ARBA" id="ARBA00022490"/>
    </source>
</evidence>
<comment type="similarity">
    <text evidence="3">Belongs to the BRI3 family.</text>
</comment>
<organism evidence="13 14">
    <name type="scientific">Drosophila guanche</name>
    <name type="common">Fruit fly</name>
    <dbReference type="NCBI Taxonomy" id="7266"/>
    <lineage>
        <taxon>Eukaryota</taxon>
        <taxon>Metazoa</taxon>
        <taxon>Ecdysozoa</taxon>
        <taxon>Arthropoda</taxon>
        <taxon>Hexapoda</taxon>
        <taxon>Insecta</taxon>
        <taxon>Pterygota</taxon>
        <taxon>Neoptera</taxon>
        <taxon>Endopterygota</taxon>
        <taxon>Diptera</taxon>
        <taxon>Brachycera</taxon>
        <taxon>Muscomorpha</taxon>
        <taxon>Ephydroidea</taxon>
        <taxon>Drosophilidae</taxon>
        <taxon>Drosophila</taxon>
        <taxon>Sophophora</taxon>
    </lineage>
</organism>
<comment type="subunit">
    <text evidence="11">Interacts with BRI3BP. Interacts with MGAT1 and IFITM3.</text>
</comment>
<evidence type="ECO:0000313" key="13">
    <source>
        <dbReference type="EMBL" id="SPP87223.1"/>
    </source>
</evidence>
<dbReference type="Pfam" id="PF10164">
    <property type="entry name" value="BRI3"/>
    <property type="match status" value="1"/>
</dbReference>
<comment type="subcellular location">
    <subcellularLocation>
        <location evidence="2">Cytoplasm</location>
        <location evidence="2">Perinuclear region</location>
    </subcellularLocation>
    <subcellularLocation>
        <location evidence="1">Lysosome membrane</location>
        <topology evidence="1">Multi-pass membrane protein</topology>
    </subcellularLocation>
</comment>